<dbReference type="InterPro" id="IPR047263">
    <property type="entry name" value="HNL-like_cupin"/>
</dbReference>
<gene>
    <name evidence="3" type="ORF">CDL23_02505</name>
    <name evidence="2" type="ORF">CDL26_04310</name>
</gene>
<sequence>MMNEKTYKITTREEFEKTDVFGIGTANETYAQYFIGDSFLKPVTDMKNGGFPMFNVTFKPGCRNNWHIHHAKSGGGQILICTYGEGWYQEEGHDPVSLVPGTVITISANVKHWHGAKKDSWFSHLTFEPTGEETSNEWCEPVSDDEYNRL</sequence>
<dbReference type="Gene3D" id="2.60.120.10">
    <property type="entry name" value="Jelly Rolls"/>
    <property type="match status" value="1"/>
</dbReference>
<dbReference type="Proteomes" id="UP000234891">
    <property type="component" value="Unassembled WGS sequence"/>
</dbReference>
<evidence type="ECO:0000313" key="5">
    <source>
        <dbReference type="Proteomes" id="UP000235093"/>
    </source>
</evidence>
<evidence type="ECO:0000313" key="2">
    <source>
        <dbReference type="EMBL" id="PLT73907.1"/>
    </source>
</evidence>
<dbReference type="PANTHER" id="PTHR43698">
    <property type="entry name" value="RIBD C-TERMINAL DOMAIN CONTAINING PROTEIN"/>
    <property type="match status" value="1"/>
</dbReference>
<dbReference type="InterPro" id="IPR014710">
    <property type="entry name" value="RmlC-like_jellyroll"/>
</dbReference>
<dbReference type="EMBL" id="NIHT01000003">
    <property type="protein sequence ID" value="PLT77056.1"/>
    <property type="molecule type" value="Genomic_DNA"/>
</dbReference>
<dbReference type="Proteomes" id="UP000235093">
    <property type="component" value="Unassembled WGS sequence"/>
</dbReference>
<dbReference type="PANTHER" id="PTHR43698:SF1">
    <property type="entry name" value="BLL4564 PROTEIN"/>
    <property type="match status" value="1"/>
</dbReference>
<dbReference type="AlphaFoldDB" id="A0A2N5PPK1"/>
<dbReference type="CDD" id="cd02233">
    <property type="entry name" value="cupin_HNL-like"/>
    <property type="match status" value="1"/>
</dbReference>
<evidence type="ECO:0000256" key="1">
    <source>
        <dbReference type="SAM" id="MobiDB-lite"/>
    </source>
</evidence>
<protein>
    <submittedName>
        <fullName evidence="3">Cupin</fullName>
    </submittedName>
</protein>
<accession>A0A2N5PPK1</accession>
<dbReference type="RefSeq" id="WP_024854223.1">
    <property type="nucleotide sequence ID" value="NZ_JAQMLL010000001.1"/>
</dbReference>
<evidence type="ECO:0000313" key="3">
    <source>
        <dbReference type="EMBL" id="PLT77056.1"/>
    </source>
</evidence>
<evidence type="ECO:0000313" key="4">
    <source>
        <dbReference type="Proteomes" id="UP000234891"/>
    </source>
</evidence>
<feature type="region of interest" description="Disordered" evidence="1">
    <location>
        <begin position="131"/>
        <end position="150"/>
    </location>
</feature>
<name>A0A2N5PPK1_MEDGN</name>
<organism evidence="3 5">
    <name type="scientific">Mediterraneibacter gnavus</name>
    <name type="common">Ruminococcus gnavus</name>
    <dbReference type="NCBI Taxonomy" id="33038"/>
    <lineage>
        <taxon>Bacteria</taxon>
        <taxon>Bacillati</taxon>
        <taxon>Bacillota</taxon>
        <taxon>Clostridia</taxon>
        <taxon>Lachnospirales</taxon>
        <taxon>Lachnospiraceae</taxon>
        <taxon>Mediterraneibacter</taxon>
    </lineage>
</organism>
<dbReference type="SUPFAM" id="SSF51182">
    <property type="entry name" value="RmlC-like cupins"/>
    <property type="match status" value="1"/>
</dbReference>
<proteinExistence type="predicted"/>
<comment type="caution">
    <text evidence="3">The sequence shown here is derived from an EMBL/GenBank/DDBJ whole genome shotgun (WGS) entry which is preliminary data.</text>
</comment>
<reference evidence="4 5" key="1">
    <citation type="journal article" date="2017" name="Genome Med.">
        <title>A novel Ruminococcus gnavus clade enriched in inflammatory bowel disease patients.</title>
        <authorList>
            <person name="Hall A.B."/>
            <person name="Yassour M."/>
            <person name="Sauk J."/>
            <person name="Garner A."/>
            <person name="Jiang X."/>
            <person name="Arthur T."/>
            <person name="Lagoudas G.K."/>
            <person name="Vatanen T."/>
            <person name="Fornelos N."/>
            <person name="Wilson R."/>
            <person name="Bertha M."/>
            <person name="Cohen M."/>
            <person name="Garber J."/>
            <person name="Khalili H."/>
            <person name="Gevers D."/>
            <person name="Ananthakrishnan A.N."/>
            <person name="Kugathasan S."/>
            <person name="Lander E.S."/>
            <person name="Blainey P."/>
            <person name="Vlamakis H."/>
            <person name="Xavier R.J."/>
            <person name="Huttenhower C."/>
        </authorList>
    </citation>
    <scope>NUCLEOTIDE SEQUENCE [LARGE SCALE GENOMIC DNA]</scope>
    <source>
        <strain evidence="2 4">RJX1124</strain>
        <strain evidence="3 5">RJX1125</strain>
    </source>
</reference>
<dbReference type="EMBL" id="NIHS01000005">
    <property type="protein sequence ID" value="PLT73907.1"/>
    <property type="molecule type" value="Genomic_DNA"/>
</dbReference>
<dbReference type="InterPro" id="IPR011051">
    <property type="entry name" value="RmlC_Cupin_sf"/>
</dbReference>